<dbReference type="OrthoDB" id="65624at2"/>
<gene>
    <name evidence="2" type="primary">ubiE_1</name>
    <name evidence="2" type="ORF">PHY01_36890</name>
</gene>
<organism evidence="2 3">
    <name type="scientific">Pseudonocardia hydrocarbonoxydans</name>
    <dbReference type="NCBI Taxonomy" id="76726"/>
    <lineage>
        <taxon>Bacteria</taxon>
        <taxon>Bacillati</taxon>
        <taxon>Actinomycetota</taxon>
        <taxon>Actinomycetes</taxon>
        <taxon>Pseudonocardiales</taxon>
        <taxon>Pseudonocardiaceae</taxon>
        <taxon>Pseudonocardia</taxon>
    </lineage>
</organism>
<proteinExistence type="predicted"/>
<dbReference type="InterPro" id="IPR052356">
    <property type="entry name" value="Thiol_S-MT"/>
</dbReference>
<evidence type="ECO:0000259" key="1">
    <source>
        <dbReference type="Pfam" id="PF08241"/>
    </source>
</evidence>
<name>A0A4Y3WVJ9_9PSEU</name>
<keyword evidence="3" id="KW-1185">Reference proteome</keyword>
<dbReference type="Gene3D" id="3.40.50.150">
    <property type="entry name" value="Vaccinia Virus protein VP39"/>
    <property type="match status" value="1"/>
</dbReference>
<dbReference type="GO" id="GO:0008757">
    <property type="term" value="F:S-adenosylmethionine-dependent methyltransferase activity"/>
    <property type="evidence" value="ECO:0007669"/>
    <property type="project" value="InterPro"/>
</dbReference>
<dbReference type="RefSeq" id="WP_141280223.1">
    <property type="nucleotide sequence ID" value="NZ_BAAARZ010000005.1"/>
</dbReference>
<dbReference type="CDD" id="cd02440">
    <property type="entry name" value="AdoMet_MTases"/>
    <property type="match status" value="1"/>
</dbReference>
<reference evidence="2 3" key="1">
    <citation type="submission" date="2019-06" db="EMBL/GenBank/DDBJ databases">
        <title>Whole genome shotgun sequence of Pseudonocardia hydrocarbonoxydans NBRC 14498.</title>
        <authorList>
            <person name="Hosoyama A."/>
            <person name="Uohara A."/>
            <person name="Ohji S."/>
            <person name="Ichikawa N."/>
        </authorList>
    </citation>
    <scope>NUCLEOTIDE SEQUENCE [LARGE SCALE GENOMIC DNA]</scope>
    <source>
        <strain evidence="2 3">NBRC 14498</strain>
    </source>
</reference>
<dbReference type="GO" id="GO:0032259">
    <property type="term" value="P:methylation"/>
    <property type="evidence" value="ECO:0007669"/>
    <property type="project" value="UniProtKB-KW"/>
</dbReference>
<dbReference type="Pfam" id="PF08241">
    <property type="entry name" value="Methyltransf_11"/>
    <property type="match status" value="1"/>
</dbReference>
<feature type="domain" description="Methyltransferase type 11" evidence="1">
    <location>
        <begin position="49"/>
        <end position="142"/>
    </location>
</feature>
<dbReference type="AlphaFoldDB" id="A0A4Y3WVJ9"/>
<keyword evidence="2" id="KW-0489">Methyltransferase</keyword>
<dbReference type="InterPro" id="IPR029063">
    <property type="entry name" value="SAM-dependent_MTases_sf"/>
</dbReference>
<evidence type="ECO:0000313" key="3">
    <source>
        <dbReference type="Proteomes" id="UP000320338"/>
    </source>
</evidence>
<protein>
    <submittedName>
        <fullName evidence="2">Ubiquinone/menaquinone biosynthesis methyltransferase</fullName>
    </submittedName>
</protein>
<dbReference type="SUPFAM" id="SSF53335">
    <property type="entry name" value="S-adenosyl-L-methionine-dependent methyltransferases"/>
    <property type="match status" value="1"/>
</dbReference>
<dbReference type="InterPro" id="IPR013216">
    <property type="entry name" value="Methyltransf_11"/>
</dbReference>
<keyword evidence="2" id="KW-0808">Transferase</keyword>
<evidence type="ECO:0000313" key="2">
    <source>
        <dbReference type="EMBL" id="GEC21406.1"/>
    </source>
</evidence>
<dbReference type="PANTHER" id="PTHR45036">
    <property type="entry name" value="METHYLTRANSFERASE LIKE 7B"/>
    <property type="match status" value="1"/>
</dbReference>
<keyword evidence="2" id="KW-0830">Ubiquinone</keyword>
<dbReference type="Proteomes" id="UP000320338">
    <property type="component" value="Unassembled WGS sequence"/>
</dbReference>
<dbReference type="EMBL" id="BJNG01000034">
    <property type="protein sequence ID" value="GEC21406.1"/>
    <property type="molecule type" value="Genomic_DNA"/>
</dbReference>
<comment type="caution">
    <text evidence="2">The sequence shown here is derived from an EMBL/GenBank/DDBJ whole genome shotgun (WGS) entry which is preliminary data.</text>
</comment>
<sequence>MPTEVQRQRWARYWERAAPRTDASMRFMDRVLFRDSRAWVCGRAVGEVLEIAVGTGLNLPHYPAGVTVRGIDLSPAMVELTRARAAELGCDVDLRVGDAEHLDLPDGAVDTVVCTFSLCGIPDHRRAVGEMVRVLRPGGLLLLADHVAATAAPLRAVQRLAELGSVPLVGEHFRRRPADEVRARGLEVLESERFAGGVVERLVARRPS</sequence>
<dbReference type="PANTHER" id="PTHR45036:SF1">
    <property type="entry name" value="METHYLTRANSFERASE LIKE 7A"/>
    <property type="match status" value="1"/>
</dbReference>
<accession>A0A4Y3WVJ9</accession>